<evidence type="ECO:0000313" key="3">
    <source>
        <dbReference type="Proteomes" id="UP000059680"/>
    </source>
</evidence>
<protein>
    <submittedName>
        <fullName evidence="2">Os01g0955050 protein</fullName>
    </submittedName>
</protein>
<dbReference type="Proteomes" id="UP000059680">
    <property type="component" value="Chromosome 1"/>
</dbReference>
<reference evidence="3" key="1">
    <citation type="journal article" date="2005" name="Nature">
        <title>The map-based sequence of the rice genome.</title>
        <authorList>
            <consortium name="International rice genome sequencing project (IRGSP)"/>
            <person name="Matsumoto T."/>
            <person name="Wu J."/>
            <person name="Kanamori H."/>
            <person name="Katayose Y."/>
            <person name="Fujisawa M."/>
            <person name="Namiki N."/>
            <person name="Mizuno H."/>
            <person name="Yamamoto K."/>
            <person name="Antonio B.A."/>
            <person name="Baba T."/>
            <person name="Sakata K."/>
            <person name="Nagamura Y."/>
            <person name="Aoki H."/>
            <person name="Arikawa K."/>
            <person name="Arita K."/>
            <person name="Bito T."/>
            <person name="Chiden Y."/>
            <person name="Fujitsuka N."/>
            <person name="Fukunaka R."/>
            <person name="Hamada M."/>
            <person name="Harada C."/>
            <person name="Hayashi A."/>
            <person name="Hijishita S."/>
            <person name="Honda M."/>
            <person name="Hosokawa S."/>
            <person name="Ichikawa Y."/>
            <person name="Idonuma A."/>
            <person name="Iijima M."/>
            <person name="Ikeda M."/>
            <person name="Ikeno M."/>
            <person name="Ito K."/>
            <person name="Ito S."/>
            <person name="Ito T."/>
            <person name="Ito Y."/>
            <person name="Ito Y."/>
            <person name="Iwabuchi A."/>
            <person name="Kamiya K."/>
            <person name="Karasawa W."/>
            <person name="Kurita K."/>
            <person name="Katagiri S."/>
            <person name="Kikuta A."/>
            <person name="Kobayashi H."/>
            <person name="Kobayashi N."/>
            <person name="Machita K."/>
            <person name="Maehara T."/>
            <person name="Masukawa M."/>
            <person name="Mizubayashi T."/>
            <person name="Mukai Y."/>
            <person name="Nagasaki H."/>
            <person name="Nagata Y."/>
            <person name="Naito S."/>
            <person name="Nakashima M."/>
            <person name="Nakama Y."/>
            <person name="Nakamichi Y."/>
            <person name="Nakamura M."/>
            <person name="Meguro A."/>
            <person name="Negishi M."/>
            <person name="Ohta I."/>
            <person name="Ohta T."/>
            <person name="Okamoto M."/>
            <person name="Ono N."/>
            <person name="Saji S."/>
            <person name="Sakaguchi M."/>
            <person name="Sakai K."/>
            <person name="Shibata M."/>
            <person name="Shimokawa T."/>
            <person name="Song J."/>
            <person name="Takazaki Y."/>
            <person name="Terasawa K."/>
            <person name="Tsugane M."/>
            <person name="Tsuji K."/>
            <person name="Ueda S."/>
            <person name="Waki K."/>
            <person name="Yamagata H."/>
            <person name="Yamamoto M."/>
            <person name="Yamamoto S."/>
            <person name="Yamane H."/>
            <person name="Yoshiki S."/>
            <person name="Yoshihara R."/>
            <person name="Yukawa K."/>
            <person name="Zhong H."/>
            <person name="Yano M."/>
            <person name="Yuan Q."/>
            <person name="Ouyang S."/>
            <person name="Liu J."/>
            <person name="Jones K.M."/>
            <person name="Gansberger K."/>
            <person name="Moffat K."/>
            <person name="Hill J."/>
            <person name="Bera J."/>
            <person name="Fadrosh D."/>
            <person name="Jin S."/>
            <person name="Johri S."/>
            <person name="Kim M."/>
            <person name="Overton L."/>
            <person name="Reardon M."/>
            <person name="Tsitrin T."/>
            <person name="Vuong H."/>
            <person name="Weaver B."/>
            <person name="Ciecko A."/>
            <person name="Tallon L."/>
            <person name="Jackson J."/>
            <person name="Pai G."/>
            <person name="Aken S.V."/>
            <person name="Utterback T."/>
            <person name="Reidmuller S."/>
            <person name="Feldblyum T."/>
            <person name="Hsiao J."/>
            <person name="Zismann V."/>
            <person name="Iobst S."/>
            <person name="de Vazeille A.R."/>
            <person name="Buell C.R."/>
            <person name="Ying K."/>
            <person name="Li Y."/>
            <person name="Lu T."/>
            <person name="Huang Y."/>
            <person name="Zhao Q."/>
            <person name="Feng Q."/>
            <person name="Zhang L."/>
            <person name="Zhu J."/>
            <person name="Weng Q."/>
            <person name="Mu J."/>
            <person name="Lu Y."/>
            <person name="Fan D."/>
            <person name="Liu Y."/>
            <person name="Guan J."/>
            <person name="Zhang Y."/>
            <person name="Yu S."/>
            <person name="Liu X."/>
            <person name="Zhang Y."/>
            <person name="Hong G."/>
            <person name="Han B."/>
            <person name="Choisne N."/>
            <person name="Demange N."/>
            <person name="Orjeda G."/>
            <person name="Samain S."/>
            <person name="Cattolico L."/>
            <person name="Pelletier E."/>
            <person name="Couloux A."/>
            <person name="Segurens B."/>
            <person name="Wincker P."/>
            <person name="D'Hont A."/>
            <person name="Scarpelli C."/>
            <person name="Weissenbach J."/>
            <person name="Salanoubat M."/>
            <person name="Quetier F."/>
            <person name="Yu Y."/>
            <person name="Kim H.R."/>
            <person name="Rambo T."/>
            <person name="Currie J."/>
            <person name="Collura K."/>
            <person name="Luo M."/>
            <person name="Yang T."/>
            <person name="Ammiraju J.S.S."/>
            <person name="Engler F."/>
            <person name="Soderlund C."/>
            <person name="Wing R.A."/>
            <person name="Palmer L.E."/>
            <person name="de la Bastide M."/>
            <person name="Spiegel L."/>
            <person name="Nascimento L."/>
            <person name="Zutavern T."/>
            <person name="O'Shaughnessy A."/>
            <person name="Dike S."/>
            <person name="Dedhia N."/>
            <person name="Preston R."/>
            <person name="Balija V."/>
            <person name="McCombie W.R."/>
            <person name="Chow T."/>
            <person name="Chen H."/>
            <person name="Chung M."/>
            <person name="Chen C."/>
            <person name="Shaw J."/>
            <person name="Wu H."/>
            <person name="Hsiao K."/>
            <person name="Chao Y."/>
            <person name="Chu M."/>
            <person name="Cheng C."/>
            <person name="Hour A."/>
            <person name="Lee P."/>
            <person name="Lin S."/>
            <person name="Lin Y."/>
            <person name="Liou J."/>
            <person name="Liu S."/>
            <person name="Hsing Y."/>
            <person name="Raghuvanshi S."/>
            <person name="Mohanty A."/>
            <person name="Bharti A.K."/>
            <person name="Gaur A."/>
            <person name="Gupta V."/>
            <person name="Kumar D."/>
            <person name="Ravi V."/>
            <person name="Vij S."/>
            <person name="Kapur A."/>
            <person name="Khurana P."/>
            <person name="Khurana P."/>
            <person name="Khurana J.P."/>
            <person name="Tyagi A.K."/>
            <person name="Gaikwad K."/>
            <person name="Singh A."/>
            <person name="Dalal V."/>
            <person name="Srivastava S."/>
            <person name="Dixit A."/>
            <person name="Pal A.K."/>
            <person name="Ghazi I.A."/>
            <person name="Yadav M."/>
            <person name="Pandit A."/>
            <person name="Bhargava A."/>
            <person name="Sureshbabu K."/>
            <person name="Batra K."/>
            <person name="Sharma T.R."/>
            <person name="Mohapatra T."/>
            <person name="Singh N.K."/>
            <person name="Messing J."/>
            <person name="Nelson A.B."/>
            <person name="Fuks G."/>
            <person name="Kavchok S."/>
            <person name="Keizer G."/>
            <person name="Linton E."/>
            <person name="Llaca V."/>
            <person name="Song R."/>
            <person name="Tanyolac B."/>
            <person name="Young S."/>
            <person name="Ho-Il K."/>
            <person name="Hahn J.H."/>
            <person name="Sangsakoo G."/>
            <person name="Vanavichit A."/>
            <person name="de Mattos Luiz.A.T."/>
            <person name="Zimmer P.D."/>
            <person name="Malone G."/>
            <person name="Dellagostin O."/>
            <person name="de Oliveira A.C."/>
            <person name="Bevan M."/>
            <person name="Bancroft I."/>
            <person name="Minx P."/>
            <person name="Cordum H."/>
            <person name="Wilson R."/>
            <person name="Cheng Z."/>
            <person name="Jin W."/>
            <person name="Jiang J."/>
            <person name="Leong S.A."/>
            <person name="Iwama H."/>
            <person name="Gojobori T."/>
            <person name="Itoh T."/>
            <person name="Niimura Y."/>
            <person name="Fujii Y."/>
            <person name="Habara T."/>
            <person name="Sakai H."/>
            <person name="Sato Y."/>
            <person name="Wilson G."/>
            <person name="Kumar K."/>
            <person name="McCouch S."/>
            <person name="Juretic N."/>
            <person name="Hoen D."/>
            <person name="Wright S."/>
            <person name="Bruskiewich R."/>
            <person name="Bureau T."/>
            <person name="Miyao A."/>
            <person name="Hirochika H."/>
            <person name="Nishikawa T."/>
            <person name="Kadowaki K."/>
            <person name="Sugiura M."/>
            <person name="Burr B."/>
            <person name="Sasaki T."/>
        </authorList>
    </citation>
    <scope>NUCLEOTIDE SEQUENCE [LARGE SCALE GENOMIC DNA]</scope>
    <source>
        <strain evidence="3">cv. Nipponbare</strain>
    </source>
</reference>
<dbReference type="InParanoid" id="A0A0P0VD53"/>
<feature type="compositionally biased region" description="Polar residues" evidence="1">
    <location>
        <begin position="78"/>
        <end position="92"/>
    </location>
</feature>
<sequence>MPRLGPLLGRKQRVLLWRISLGRDGIPSHQRTARPKQNSDYRDGPVAWSGTIRKNAGIRPPRVHDDRRKRTESEDSRVTMTCHQLEEQSSCI</sequence>
<keyword evidence="3" id="KW-1185">Reference proteome</keyword>
<dbReference type="PaxDb" id="39947-A0A0P0VD53"/>
<organism evidence="2 3">
    <name type="scientific">Oryza sativa subsp. japonica</name>
    <name type="common">Rice</name>
    <dbReference type="NCBI Taxonomy" id="39947"/>
    <lineage>
        <taxon>Eukaryota</taxon>
        <taxon>Viridiplantae</taxon>
        <taxon>Streptophyta</taxon>
        <taxon>Embryophyta</taxon>
        <taxon>Tracheophyta</taxon>
        <taxon>Spermatophyta</taxon>
        <taxon>Magnoliopsida</taxon>
        <taxon>Liliopsida</taxon>
        <taxon>Poales</taxon>
        <taxon>Poaceae</taxon>
        <taxon>BOP clade</taxon>
        <taxon>Oryzoideae</taxon>
        <taxon>Oryzeae</taxon>
        <taxon>Oryzinae</taxon>
        <taxon>Oryza</taxon>
        <taxon>Oryza sativa</taxon>
    </lineage>
</organism>
<evidence type="ECO:0000256" key="1">
    <source>
        <dbReference type="SAM" id="MobiDB-lite"/>
    </source>
</evidence>
<feature type="compositionally biased region" description="Basic and acidic residues" evidence="1">
    <location>
        <begin position="62"/>
        <end position="77"/>
    </location>
</feature>
<reference evidence="2 3" key="3">
    <citation type="journal article" date="2013" name="Rice">
        <title>Improvement of the Oryza sativa Nipponbare reference genome using next generation sequence and optical map data.</title>
        <authorList>
            <person name="Kawahara Y."/>
            <person name="de la Bastide M."/>
            <person name="Hamilton J.P."/>
            <person name="Kanamori H."/>
            <person name="McCombie W.R."/>
            <person name="Ouyang S."/>
            <person name="Schwartz D.C."/>
            <person name="Tanaka T."/>
            <person name="Wu J."/>
            <person name="Zhou S."/>
            <person name="Childs K.L."/>
            <person name="Davidson R.M."/>
            <person name="Lin H."/>
            <person name="Quesada-Ocampo L."/>
            <person name="Vaillancourt B."/>
            <person name="Sakai H."/>
            <person name="Lee S.S."/>
            <person name="Kim J."/>
            <person name="Numa H."/>
            <person name="Itoh T."/>
            <person name="Buell C.R."/>
            <person name="Matsumoto T."/>
        </authorList>
    </citation>
    <scope>NUCLEOTIDE SEQUENCE [LARGE SCALE GENOMIC DNA]</scope>
    <source>
        <strain evidence="3">cv. Nipponbare</strain>
    </source>
</reference>
<feature type="region of interest" description="Disordered" evidence="1">
    <location>
        <begin position="25"/>
        <end position="92"/>
    </location>
</feature>
<accession>A0A0P0VD53</accession>
<reference evidence="2 3" key="2">
    <citation type="journal article" date="2013" name="Plant Cell Physiol.">
        <title>Rice Annotation Project Database (RAP-DB): an integrative and interactive database for rice genomics.</title>
        <authorList>
            <person name="Sakai H."/>
            <person name="Lee S.S."/>
            <person name="Tanaka T."/>
            <person name="Numa H."/>
            <person name="Kim J."/>
            <person name="Kawahara Y."/>
            <person name="Wakimoto H."/>
            <person name="Yang C.C."/>
            <person name="Iwamoto M."/>
            <person name="Abe T."/>
            <person name="Yamada Y."/>
            <person name="Muto A."/>
            <person name="Inokuchi H."/>
            <person name="Ikemura T."/>
            <person name="Matsumoto T."/>
            <person name="Sasaki T."/>
            <person name="Itoh T."/>
        </authorList>
    </citation>
    <scope>NUCLEOTIDE SEQUENCE [LARGE SCALE GENOMIC DNA]</scope>
    <source>
        <strain evidence="3">cv. Nipponbare</strain>
    </source>
</reference>
<proteinExistence type="predicted"/>
<dbReference type="Gramene" id="Os01t0955050-00">
    <property type="protein sequence ID" value="Os01t0955050-00"/>
    <property type="gene ID" value="Os01g0955050"/>
</dbReference>
<evidence type="ECO:0000313" key="2">
    <source>
        <dbReference type="EMBL" id="BAS76276.1"/>
    </source>
</evidence>
<dbReference type="EMBL" id="AP014957">
    <property type="protein sequence ID" value="BAS76276.1"/>
    <property type="molecule type" value="Genomic_DNA"/>
</dbReference>
<dbReference type="AlphaFoldDB" id="A0A0P0VD53"/>
<name>A0A0P0VD53_ORYSJ</name>
<gene>
    <name evidence="2" type="ordered locus">Os01g0955050</name>
    <name evidence="2" type="ORF">OSNPB_010955050</name>
</gene>